<dbReference type="PANTHER" id="PTHR11102">
    <property type="entry name" value="SEL-1-LIKE PROTEIN"/>
    <property type="match status" value="1"/>
</dbReference>
<dbReference type="EMBL" id="FPBO01000012">
    <property type="protein sequence ID" value="SFU86970.1"/>
    <property type="molecule type" value="Genomic_DNA"/>
</dbReference>
<name>A0A1I7JP98_9BURK</name>
<dbReference type="OrthoDB" id="5365194at2"/>
<sequence length="205" mass="22306">MRKLLHVMAALGLALGAHGAALAGFPEGATAYNNRNYALAYKEIEPLARAGNTDAEHLLGLMYYMGRGVQQDYKKALTWHRKAAVKGKADAQYVVGAMYYTGNAVIQDHKQAVVWFRKAAEQGHPDAQQVLGLMYRYHIGGMPQDNVLAYMLWNLAAAGGSSNAAEQRAAIVKKMTQEQIEEGQAMSAAWKVNTPLPRQSRTGGG</sequence>
<feature type="signal peptide" evidence="2">
    <location>
        <begin position="1"/>
        <end position="19"/>
    </location>
</feature>
<dbReference type="InterPro" id="IPR050767">
    <property type="entry name" value="Sel1_AlgK"/>
</dbReference>
<evidence type="ECO:0000313" key="3">
    <source>
        <dbReference type="EMBL" id="SFU86970.1"/>
    </source>
</evidence>
<dbReference type="SMART" id="SM00671">
    <property type="entry name" value="SEL1"/>
    <property type="match status" value="3"/>
</dbReference>
<dbReference type="Pfam" id="PF08238">
    <property type="entry name" value="Sel1"/>
    <property type="match status" value="3"/>
</dbReference>
<organism evidence="3 4">
    <name type="scientific">Pseudoduganella namucuonensis</name>
    <dbReference type="NCBI Taxonomy" id="1035707"/>
    <lineage>
        <taxon>Bacteria</taxon>
        <taxon>Pseudomonadati</taxon>
        <taxon>Pseudomonadota</taxon>
        <taxon>Betaproteobacteria</taxon>
        <taxon>Burkholderiales</taxon>
        <taxon>Oxalobacteraceae</taxon>
        <taxon>Telluria group</taxon>
        <taxon>Pseudoduganella</taxon>
    </lineage>
</organism>
<evidence type="ECO:0000256" key="1">
    <source>
        <dbReference type="SAM" id="MobiDB-lite"/>
    </source>
</evidence>
<feature type="chain" id="PRO_5011442560" description="Sel1 repeat family protein" evidence="2">
    <location>
        <begin position="20"/>
        <end position="205"/>
    </location>
</feature>
<feature type="compositionally biased region" description="Polar residues" evidence="1">
    <location>
        <begin position="196"/>
        <end position="205"/>
    </location>
</feature>
<dbReference type="Gene3D" id="1.25.40.10">
    <property type="entry name" value="Tetratricopeptide repeat domain"/>
    <property type="match status" value="1"/>
</dbReference>
<evidence type="ECO:0000256" key="2">
    <source>
        <dbReference type="SAM" id="SignalP"/>
    </source>
</evidence>
<keyword evidence="4" id="KW-1185">Reference proteome</keyword>
<evidence type="ECO:0000313" key="4">
    <source>
        <dbReference type="Proteomes" id="UP000199391"/>
    </source>
</evidence>
<dbReference type="RefSeq" id="WP_093556302.1">
    <property type="nucleotide sequence ID" value="NZ_FPBO01000012.1"/>
</dbReference>
<dbReference type="InterPro" id="IPR011990">
    <property type="entry name" value="TPR-like_helical_dom_sf"/>
</dbReference>
<keyword evidence="2" id="KW-0732">Signal</keyword>
<proteinExistence type="predicted"/>
<feature type="region of interest" description="Disordered" evidence="1">
    <location>
        <begin position="186"/>
        <end position="205"/>
    </location>
</feature>
<evidence type="ECO:0008006" key="5">
    <source>
        <dbReference type="Google" id="ProtNLM"/>
    </source>
</evidence>
<dbReference type="InterPro" id="IPR006597">
    <property type="entry name" value="Sel1-like"/>
</dbReference>
<dbReference type="AlphaFoldDB" id="A0A1I7JP98"/>
<accession>A0A1I7JP98</accession>
<dbReference type="Proteomes" id="UP000199391">
    <property type="component" value="Unassembled WGS sequence"/>
</dbReference>
<dbReference type="STRING" id="1035707.SAMN05216552_1012111"/>
<protein>
    <recommendedName>
        <fullName evidence="5">Sel1 repeat family protein</fullName>
    </recommendedName>
</protein>
<dbReference type="PANTHER" id="PTHR11102:SF160">
    <property type="entry name" value="ERAD-ASSOCIATED E3 UBIQUITIN-PROTEIN LIGASE COMPONENT HRD3"/>
    <property type="match status" value="1"/>
</dbReference>
<reference evidence="4" key="1">
    <citation type="submission" date="2016-10" db="EMBL/GenBank/DDBJ databases">
        <authorList>
            <person name="Varghese N."/>
            <person name="Submissions S."/>
        </authorList>
    </citation>
    <scope>NUCLEOTIDE SEQUENCE [LARGE SCALE GENOMIC DNA]</scope>
    <source>
        <strain evidence="4">CGMCC 1.11014</strain>
    </source>
</reference>
<gene>
    <name evidence="3" type="ORF">SAMN05216552_1012111</name>
</gene>
<dbReference type="SUPFAM" id="SSF81901">
    <property type="entry name" value="HCP-like"/>
    <property type="match status" value="1"/>
</dbReference>